<name>A0AAP0NAT7_LIQFO</name>
<protein>
    <submittedName>
        <fullName evidence="2">Uncharacterized protein</fullName>
    </submittedName>
</protein>
<sequence length="134" mass="15061">MLVLVNWWFVMFVKCVYNYWEFQGLCLIAKGFIGGMWVNYLYNCFSLQSASKEANANVHVEDFDKGVSALEANIEGSVNCLEHGVGSVGNGIKNIQEQIVVLDGLREDGANQNKESLEKEVSKELQVNIEKTKH</sequence>
<gene>
    <name evidence="2" type="ORF">L1049_000320</name>
</gene>
<evidence type="ECO:0000313" key="3">
    <source>
        <dbReference type="Proteomes" id="UP001415857"/>
    </source>
</evidence>
<keyword evidence="1" id="KW-1133">Transmembrane helix</keyword>
<dbReference type="AlphaFoldDB" id="A0AAP0NAT7"/>
<evidence type="ECO:0000313" key="2">
    <source>
        <dbReference type="EMBL" id="KAK9268566.1"/>
    </source>
</evidence>
<keyword evidence="1" id="KW-0472">Membrane</keyword>
<dbReference type="EMBL" id="JBBPBK010000015">
    <property type="protein sequence ID" value="KAK9268566.1"/>
    <property type="molecule type" value="Genomic_DNA"/>
</dbReference>
<dbReference type="Proteomes" id="UP001415857">
    <property type="component" value="Unassembled WGS sequence"/>
</dbReference>
<comment type="caution">
    <text evidence="2">The sequence shown here is derived from an EMBL/GenBank/DDBJ whole genome shotgun (WGS) entry which is preliminary data.</text>
</comment>
<organism evidence="2 3">
    <name type="scientific">Liquidambar formosana</name>
    <name type="common">Formosan gum</name>
    <dbReference type="NCBI Taxonomy" id="63359"/>
    <lineage>
        <taxon>Eukaryota</taxon>
        <taxon>Viridiplantae</taxon>
        <taxon>Streptophyta</taxon>
        <taxon>Embryophyta</taxon>
        <taxon>Tracheophyta</taxon>
        <taxon>Spermatophyta</taxon>
        <taxon>Magnoliopsida</taxon>
        <taxon>eudicotyledons</taxon>
        <taxon>Gunneridae</taxon>
        <taxon>Pentapetalae</taxon>
        <taxon>Saxifragales</taxon>
        <taxon>Altingiaceae</taxon>
        <taxon>Liquidambar</taxon>
    </lineage>
</organism>
<keyword evidence="1" id="KW-0812">Transmembrane</keyword>
<accession>A0AAP0NAT7</accession>
<feature type="transmembrane region" description="Helical" evidence="1">
    <location>
        <begin position="20"/>
        <end position="42"/>
    </location>
</feature>
<proteinExistence type="predicted"/>
<keyword evidence="3" id="KW-1185">Reference proteome</keyword>
<reference evidence="2 3" key="1">
    <citation type="journal article" date="2024" name="Plant J.">
        <title>Genome sequences and population genomics reveal climatic adaptation and genomic divergence between two closely related sweetgum species.</title>
        <authorList>
            <person name="Xu W.Q."/>
            <person name="Ren C.Q."/>
            <person name="Zhang X.Y."/>
            <person name="Comes H.P."/>
            <person name="Liu X.H."/>
            <person name="Li Y.G."/>
            <person name="Kettle C.J."/>
            <person name="Jalonen R."/>
            <person name="Gaisberger H."/>
            <person name="Ma Y.Z."/>
            <person name="Qiu Y.X."/>
        </authorList>
    </citation>
    <scope>NUCLEOTIDE SEQUENCE [LARGE SCALE GENOMIC DNA]</scope>
    <source>
        <strain evidence="2">Hangzhou</strain>
    </source>
</reference>
<evidence type="ECO:0000256" key="1">
    <source>
        <dbReference type="SAM" id="Phobius"/>
    </source>
</evidence>